<evidence type="ECO:0000256" key="3">
    <source>
        <dbReference type="ARBA" id="ARBA00023163"/>
    </source>
</evidence>
<reference evidence="5" key="2">
    <citation type="submission" date="2020-09" db="EMBL/GenBank/DDBJ databases">
        <authorList>
            <person name="Sun Q."/>
            <person name="Zhou Y."/>
        </authorList>
    </citation>
    <scope>NUCLEOTIDE SEQUENCE</scope>
    <source>
        <strain evidence="5">CGMCC 1.16134</strain>
    </source>
</reference>
<dbReference type="PANTHER" id="PTHR43280:SF2">
    <property type="entry name" value="HTH-TYPE TRANSCRIPTIONAL REGULATOR EXSA"/>
    <property type="match status" value="1"/>
</dbReference>
<name>A0A917FHF6_9BACL</name>
<dbReference type="SMART" id="SM00342">
    <property type="entry name" value="HTH_ARAC"/>
    <property type="match status" value="1"/>
</dbReference>
<dbReference type="InterPro" id="IPR020449">
    <property type="entry name" value="Tscrpt_reg_AraC-type_HTH"/>
</dbReference>
<dbReference type="SUPFAM" id="SSF51215">
    <property type="entry name" value="Regulatory protein AraC"/>
    <property type="match status" value="1"/>
</dbReference>
<evidence type="ECO:0000313" key="5">
    <source>
        <dbReference type="EMBL" id="GGF81068.1"/>
    </source>
</evidence>
<dbReference type="InterPro" id="IPR009057">
    <property type="entry name" value="Homeodomain-like_sf"/>
</dbReference>
<sequence>MVSAFITPALGQTISETIIPDVKTTLNLFGMHIRKVSGEWDYPIHAHPQYEFNYLLEGEQLITVNNRRYLQKAGDLVLLRPGEFHSSQSGNQQPFIYFCIHFDIDDRILNSLLSRLDHVLFEASSSITKRIGPVLGKLVEISSKVSGDMSMLQRMRLQSAVFELLGHLWEAFSVEGNLSSTTYEKVELAHQIHNRLQGLVYQHFKAETPGERRHGIDDIAADLGISVSHCNRVFRQVYGISPRIFLSEQMQHEAKVLLDDPRLSISQISAILGYRDIAHFSRQFKRWCGQSPREYRSATV</sequence>
<dbReference type="Gene3D" id="1.10.10.60">
    <property type="entry name" value="Homeodomain-like"/>
    <property type="match status" value="2"/>
</dbReference>
<dbReference type="InterPro" id="IPR003313">
    <property type="entry name" value="AraC-bd"/>
</dbReference>
<dbReference type="InterPro" id="IPR018060">
    <property type="entry name" value="HTH_AraC"/>
</dbReference>
<dbReference type="AlphaFoldDB" id="A0A917FHF6"/>
<gene>
    <name evidence="5" type="ORF">GCM10010912_27710</name>
</gene>
<protein>
    <submittedName>
        <fullName evidence="5">AraC family transcriptional regulator</fullName>
    </submittedName>
</protein>
<dbReference type="GO" id="GO:0043565">
    <property type="term" value="F:sequence-specific DNA binding"/>
    <property type="evidence" value="ECO:0007669"/>
    <property type="project" value="InterPro"/>
</dbReference>
<evidence type="ECO:0000259" key="4">
    <source>
        <dbReference type="PROSITE" id="PS01124"/>
    </source>
</evidence>
<reference evidence="5" key="1">
    <citation type="journal article" date="2014" name="Int. J. Syst. Evol. Microbiol.">
        <title>Complete genome sequence of Corynebacterium casei LMG S-19264T (=DSM 44701T), isolated from a smear-ripened cheese.</title>
        <authorList>
            <consortium name="US DOE Joint Genome Institute (JGI-PGF)"/>
            <person name="Walter F."/>
            <person name="Albersmeier A."/>
            <person name="Kalinowski J."/>
            <person name="Ruckert C."/>
        </authorList>
    </citation>
    <scope>NUCLEOTIDE SEQUENCE</scope>
    <source>
        <strain evidence="5">CGMCC 1.16134</strain>
    </source>
</reference>
<evidence type="ECO:0000313" key="6">
    <source>
        <dbReference type="Proteomes" id="UP000637643"/>
    </source>
</evidence>
<dbReference type="Pfam" id="PF02311">
    <property type="entry name" value="AraC_binding"/>
    <property type="match status" value="1"/>
</dbReference>
<dbReference type="SUPFAM" id="SSF46689">
    <property type="entry name" value="Homeodomain-like"/>
    <property type="match status" value="1"/>
</dbReference>
<proteinExistence type="predicted"/>
<dbReference type="PRINTS" id="PR00032">
    <property type="entry name" value="HTHARAC"/>
</dbReference>
<organism evidence="5 6">
    <name type="scientific">Paenibacillus albidus</name>
    <dbReference type="NCBI Taxonomy" id="2041023"/>
    <lineage>
        <taxon>Bacteria</taxon>
        <taxon>Bacillati</taxon>
        <taxon>Bacillota</taxon>
        <taxon>Bacilli</taxon>
        <taxon>Bacillales</taxon>
        <taxon>Paenibacillaceae</taxon>
        <taxon>Paenibacillus</taxon>
    </lineage>
</organism>
<accession>A0A917FHF6</accession>
<dbReference type="Proteomes" id="UP000637643">
    <property type="component" value="Unassembled WGS sequence"/>
</dbReference>
<keyword evidence="1" id="KW-0805">Transcription regulation</keyword>
<dbReference type="RefSeq" id="WP_189025703.1">
    <property type="nucleotide sequence ID" value="NZ_BMKR01000010.1"/>
</dbReference>
<keyword evidence="2" id="KW-0238">DNA-binding</keyword>
<evidence type="ECO:0000256" key="1">
    <source>
        <dbReference type="ARBA" id="ARBA00023015"/>
    </source>
</evidence>
<evidence type="ECO:0000256" key="2">
    <source>
        <dbReference type="ARBA" id="ARBA00023125"/>
    </source>
</evidence>
<dbReference type="PROSITE" id="PS01124">
    <property type="entry name" value="HTH_ARAC_FAMILY_2"/>
    <property type="match status" value="1"/>
</dbReference>
<dbReference type="EMBL" id="BMKR01000010">
    <property type="protein sequence ID" value="GGF81068.1"/>
    <property type="molecule type" value="Genomic_DNA"/>
</dbReference>
<feature type="domain" description="HTH araC/xylS-type" evidence="4">
    <location>
        <begin position="194"/>
        <end position="298"/>
    </location>
</feature>
<dbReference type="Pfam" id="PF12833">
    <property type="entry name" value="HTH_18"/>
    <property type="match status" value="1"/>
</dbReference>
<dbReference type="Gene3D" id="2.60.120.10">
    <property type="entry name" value="Jelly Rolls"/>
    <property type="match status" value="1"/>
</dbReference>
<dbReference type="InterPro" id="IPR014710">
    <property type="entry name" value="RmlC-like_jellyroll"/>
</dbReference>
<dbReference type="InterPro" id="IPR037923">
    <property type="entry name" value="HTH-like"/>
</dbReference>
<dbReference type="PANTHER" id="PTHR43280">
    <property type="entry name" value="ARAC-FAMILY TRANSCRIPTIONAL REGULATOR"/>
    <property type="match status" value="1"/>
</dbReference>
<keyword evidence="3" id="KW-0804">Transcription</keyword>
<comment type="caution">
    <text evidence="5">The sequence shown here is derived from an EMBL/GenBank/DDBJ whole genome shotgun (WGS) entry which is preliminary data.</text>
</comment>
<keyword evidence="6" id="KW-1185">Reference proteome</keyword>
<dbReference type="GO" id="GO:0003700">
    <property type="term" value="F:DNA-binding transcription factor activity"/>
    <property type="evidence" value="ECO:0007669"/>
    <property type="project" value="InterPro"/>
</dbReference>